<evidence type="ECO:0000313" key="2">
    <source>
        <dbReference type="EMBL" id="GAD20224.1"/>
    </source>
</evidence>
<protein>
    <submittedName>
        <fullName evidence="1">Uncharacterized protein</fullName>
    </submittedName>
</protein>
<dbReference type="EMBL" id="BASD01000010">
    <property type="protein sequence ID" value="GAD18928.1"/>
    <property type="molecule type" value="Genomic_DNA"/>
</dbReference>
<organism evidence="1 3">
    <name type="scientific">Helicobacter fennelliae MRY12-0050</name>
    <dbReference type="NCBI Taxonomy" id="1325130"/>
    <lineage>
        <taxon>Bacteria</taxon>
        <taxon>Pseudomonadati</taxon>
        <taxon>Campylobacterota</taxon>
        <taxon>Epsilonproteobacteria</taxon>
        <taxon>Campylobacterales</taxon>
        <taxon>Helicobacteraceae</taxon>
        <taxon>Helicobacter</taxon>
    </lineage>
</organism>
<dbReference type="AlphaFoldDB" id="T1DVQ2"/>
<keyword evidence="3" id="KW-1185">Reference proteome</keyword>
<sequence>MTTKIRFYANTKKCEENLESKIDSSLDYGFFSRALRTL</sequence>
<reference evidence="1 3" key="1">
    <citation type="journal article" date="2013" name="Genome Announc.">
        <title>Draft Genome Sequence of Helicobacter fennelliae Strain MRY12-0050, Isolated from a Bacteremia Patient.</title>
        <authorList>
            <person name="Rimbara E."/>
            <person name="Matsui M."/>
            <person name="Mori S."/>
            <person name="Suzuki S."/>
            <person name="Suzuki M."/>
            <person name="Kim H."/>
            <person name="Sekizuka T."/>
            <person name="Kuroda M."/>
            <person name="Shibayama K."/>
        </authorList>
    </citation>
    <scope>NUCLEOTIDE SEQUENCE [LARGE SCALE GENOMIC DNA]</scope>
    <source>
        <strain evidence="1 3">MRY12-0050</strain>
    </source>
</reference>
<evidence type="ECO:0000313" key="3">
    <source>
        <dbReference type="Proteomes" id="UP000018143"/>
    </source>
</evidence>
<dbReference type="STRING" id="1325130.HFN_0059"/>
<gene>
    <name evidence="1" type="ORF">HFN_0059</name>
    <name evidence="2" type="ORF">HFN_1602</name>
</gene>
<evidence type="ECO:0000313" key="1">
    <source>
        <dbReference type="EMBL" id="GAD18928.1"/>
    </source>
</evidence>
<proteinExistence type="predicted"/>
<accession>T1DVQ2</accession>
<dbReference type="Proteomes" id="UP000018143">
    <property type="component" value="Unassembled WGS sequence"/>
</dbReference>
<dbReference type="EMBL" id="BASD01000043">
    <property type="protein sequence ID" value="GAD20224.1"/>
    <property type="molecule type" value="Genomic_DNA"/>
</dbReference>
<name>T1DVQ2_9HELI</name>
<comment type="caution">
    <text evidence="1">The sequence shown here is derived from an EMBL/GenBank/DDBJ whole genome shotgun (WGS) entry which is preliminary data.</text>
</comment>